<evidence type="ECO:0000256" key="1">
    <source>
        <dbReference type="SAM" id="MobiDB-lite"/>
    </source>
</evidence>
<sequence>MADRRPSSPSGPSRRRSNHDRALWRDTCRQDLARHIKQQLGLAVDPAEVRLVPGPTDPYAWQYGPEQEHLFRKQLSKHNVGAYRQICEHLGHSIQVVLRDGQPVRASPARNVDSGERSTLPQSRSPGSQSSQRCCHGQPEHTAQELSTEHRSALQELETENQSLAARLDVAMSVAEERNIEIQRLHESNDTTEQHLRELQATIQQRDVEALRCTQLVAEYKEKEQAMTVLLHHWERGLRTLQVEVGTALQHQTSVSNA</sequence>
<proteinExistence type="predicted"/>
<comment type="caution">
    <text evidence="2">The sequence shown here is derived from an EMBL/GenBank/DDBJ whole genome shotgun (WGS) entry which is preliminary data.</text>
</comment>
<accession>A0AAN8E8R8</accession>
<feature type="region of interest" description="Disordered" evidence="1">
    <location>
        <begin position="101"/>
        <end position="146"/>
    </location>
</feature>
<evidence type="ECO:0000313" key="2">
    <source>
        <dbReference type="EMBL" id="KAK5947815.1"/>
    </source>
</evidence>
<name>A0AAN8E8R8_9EURO</name>
<organism evidence="2 3">
    <name type="scientific">Knufia fluminis</name>
    <dbReference type="NCBI Taxonomy" id="191047"/>
    <lineage>
        <taxon>Eukaryota</taxon>
        <taxon>Fungi</taxon>
        <taxon>Dikarya</taxon>
        <taxon>Ascomycota</taxon>
        <taxon>Pezizomycotina</taxon>
        <taxon>Eurotiomycetes</taxon>
        <taxon>Chaetothyriomycetidae</taxon>
        <taxon>Chaetothyriales</taxon>
        <taxon>Trichomeriaceae</taxon>
        <taxon>Knufia</taxon>
    </lineage>
</organism>
<evidence type="ECO:0000313" key="3">
    <source>
        <dbReference type="Proteomes" id="UP001316803"/>
    </source>
</evidence>
<feature type="compositionally biased region" description="Low complexity" evidence="1">
    <location>
        <begin position="121"/>
        <end position="133"/>
    </location>
</feature>
<reference evidence="2 3" key="1">
    <citation type="submission" date="2022-12" db="EMBL/GenBank/DDBJ databases">
        <title>Genomic features and morphological characterization of a novel Knufia sp. strain isolated from spacecraft assembly facility.</title>
        <authorList>
            <person name="Teixeira M."/>
            <person name="Chander A.M."/>
            <person name="Stajich J.E."/>
            <person name="Venkateswaran K."/>
        </authorList>
    </citation>
    <scope>NUCLEOTIDE SEQUENCE [LARGE SCALE GENOMIC DNA]</scope>
    <source>
        <strain evidence="2 3">FJI-L2-BK-P2</strain>
    </source>
</reference>
<dbReference type="Proteomes" id="UP001316803">
    <property type="component" value="Unassembled WGS sequence"/>
</dbReference>
<feature type="region of interest" description="Disordered" evidence="1">
    <location>
        <begin position="1"/>
        <end position="21"/>
    </location>
</feature>
<gene>
    <name evidence="2" type="ORF">OHC33_011156</name>
</gene>
<protein>
    <submittedName>
        <fullName evidence="2">Uncharacterized protein</fullName>
    </submittedName>
</protein>
<keyword evidence="3" id="KW-1185">Reference proteome</keyword>
<dbReference type="EMBL" id="JAKLMC020000065">
    <property type="protein sequence ID" value="KAK5947815.1"/>
    <property type="molecule type" value="Genomic_DNA"/>
</dbReference>
<dbReference type="AlphaFoldDB" id="A0AAN8E8R8"/>